<dbReference type="AlphaFoldDB" id="A0AAE0KDW4"/>
<keyword evidence="5" id="KW-0804">Transcription</keyword>
<keyword evidence="2" id="KW-0862">Zinc</keyword>
<dbReference type="EMBL" id="JAULSW010000007">
    <property type="protein sequence ID" value="KAK3374751.1"/>
    <property type="molecule type" value="Genomic_DNA"/>
</dbReference>
<evidence type="ECO:0000313" key="8">
    <source>
        <dbReference type="Proteomes" id="UP001285441"/>
    </source>
</evidence>
<evidence type="ECO:0000256" key="4">
    <source>
        <dbReference type="ARBA" id="ARBA00023125"/>
    </source>
</evidence>
<protein>
    <submittedName>
        <fullName evidence="7">Fungal-specific transcription factor domain-containing protein</fullName>
    </submittedName>
</protein>
<proteinExistence type="predicted"/>
<dbReference type="GO" id="GO:0000976">
    <property type="term" value="F:transcription cis-regulatory region binding"/>
    <property type="evidence" value="ECO:0007669"/>
    <property type="project" value="TreeGrafter"/>
</dbReference>
<dbReference type="GO" id="GO:0045944">
    <property type="term" value="P:positive regulation of transcription by RNA polymerase II"/>
    <property type="evidence" value="ECO:0007669"/>
    <property type="project" value="TreeGrafter"/>
</dbReference>
<dbReference type="GO" id="GO:0003700">
    <property type="term" value="F:DNA-binding transcription factor activity"/>
    <property type="evidence" value="ECO:0007669"/>
    <property type="project" value="TreeGrafter"/>
</dbReference>
<dbReference type="PANTHER" id="PTHR37534">
    <property type="entry name" value="TRANSCRIPTIONAL ACTIVATOR PROTEIN UGA3"/>
    <property type="match status" value="1"/>
</dbReference>
<evidence type="ECO:0000256" key="1">
    <source>
        <dbReference type="ARBA" id="ARBA00004123"/>
    </source>
</evidence>
<keyword evidence="6" id="KW-0539">Nucleus</keyword>
<keyword evidence="4" id="KW-0238">DNA-binding</keyword>
<evidence type="ECO:0000256" key="2">
    <source>
        <dbReference type="ARBA" id="ARBA00022833"/>
    </source>
</evidence>
<accession>A0AAE0KDW4</accession>
<keyword evidence="8" id="KW-1185">Reference proteome</keyword>
<evidence type="ECO:0000256" key="3">
    <source>
        <dbReference type="ARBA" id="ARBA00023015"/>
    </source>
</evidence>
<reference evidence="7" key="2">
    <citation type="submission" date="2023-06" db="EMBL/GenBank/DDBJ databases">
        <authorList>
            <consortium name="Lawrence Berkeley National Laboratory"/>
            <person name="Haridas S."/>
            <person name="Hensen N."/>
            <person name="Bonometti L."/>
            <person name="Westerberg I."/>
            <person name="Brannstrom I.O."/>
            <person name="Guillou S."/>
            <person name="Cros-Aarteil S."/>
            <person name="Calhoun S."/>
            <person name="Kuo A."/>
            <person name="Mondo S."/>
            <person name="Pangilinan J."/>
            <person name="Riley R."/>
            <person name="LaButti K."/>
            <person name="Andreopoulos B."/>
            <person name="Lipzen A."/>
            <person name="Chen C."/>
            <person name="Yanf M."/>
            <person name="Daum C."/>
            <person name="Ng V."/>
            <person name="Clum A."/>
            <person name="Steindorff A."/>
            <person name="Ohm R."/>
            <person name="Martin F."/>
            <person name="Silar P."/>
            <person name="Natvig D."/>
            <person name="Lalanne C."/>
            <person name="Gautier V."/>
            <person name="Ament-velasquez S.L."/>
            <person name="Kruys A."/>
            <person name="Hutchinson M.I."/>
            <person name="Powell A.J."/>
            <person name="Barry K."/>
            <person name="Miller A.N."/>
            <person name="Grigoriev I.V."/>
            <person name="Debuchy R."/>
            <person name="Gladieux P."/>
            <person name="Thoren M.H."/>
            <person name="Johannesson H."/>
        </authorList>
    </citation>
    <scope>NUCLEOTIDE SEQUENCE</scope>
    <source>
        <strain evidence="7">CBS 232.78</strain>
    </source>
</reference>
<comment type="subcellular location">
    <subcellularLocation>
        <location evidence="1">Nucleus</location>
    </subcellularLocation>
</comment>
<dbReference type="InterPro" id="IPR021858">
    <property type="entry name" value="Fun_TF"/>
</dbReference>
<evidence type="ECO:0000256" key="5">
    <source>
        <dbReference type="ARBA" id="ARBA00023163"/>
    </source>
</evidence>
<name>A0AAE0KDW4_9PEZI</name>
<organism evidence="7 8">
    <name type="scientific">Podospora didyma</name>
    <dbReference type="NCBI Taxonomy" id="330526"/>
    <lineage>
        <taxon>Eukaryota</taxon>
        <taxon>Fungi</taxon>
        <taxon>Dikarya</taxon>
        <taxon>Ascomycota</taxon>
        <taxon>Pezizomycotina</taxon>
        <taxon>Sordariomycetes</taxon>
        <taxon>Sordariomycetidae</taxon>
        <taxon>Sordariales</taxon>
        <taxon>Podosporaceae</taxon>
        <taxon>Podospora</taxon>
    </lineage>
</organism>
<keyword evidence="3" id="KW-0805">Transcription regulation</keyword>
<reference evidence="7" key="1">
    <citation type="journal article" date="2023" name="Mol. Phylogenet. Evol.">
        <title>Genome-scale phylogeny and comparative genomics of the fungal order Sordariales.</title>
        <authorList>
            <person name="Hensen N."/>
            <person name="Bonometti L."/>
            <person name="Westerberg I."/>
            <person name="Brannstrom I.O."/>
            <person name="Guillou S."/>
            <person name="Cros-Aarteil S."/>
            <person name="Calhoun S."/>
            <person name="Haridas S."/>
            <person name="Kuo A."/>
            <person name="Mondo S."/>
            <person name="Pangilinan J."/>
            <person name="Riley R."/>
            <person name="LaButti K."/>
            <person name="Andreopoulos B."/>
            <person name="Lipzen A."/>
            <person name="Chen C."/>
            <person name="Yan M."/>
            <person name="Daum C."/>
            <person name="Ng V."/>
            <person name="Clum A."/>
            <person name="Steindorff A."/>
            <person name="Ohm R.A."/>
            <person name="Martin F."/>
            <person name="Silar P."/>
            <person name="Natvig D.O."/>
            <person name="Lalanne C."/>
            <person name="Gautier V."/>
            <person name="Ament-Velasquez S.L."/>
            <person name="Kruys A."/>
            <person name="Hutchinson M.I."/>
            <person name="Powell A.J."/>
            <person name="Barry K."/>
            <person name="Miller A.N."/>
            <person name="Grigoriev I.V."/>
            <person name="Debuchy R."/>
            <person name="Gladieux P."/>
            <person name="Hiltunen Thoren M."/>
            <person name="Johannesson H."/>
        </authorList>
    </citation>
    <scope>NUCLEOTIDE SEQUENCE</scope>
    <source>
        <strain evidence="7">CBS 232.78</strain>
    </source>
</reference>
<gene>
    <name evidence="7" type="ORF">B0H63DRAFT_256015</name>
</gene>
<comment type="caution">
    <text evidence="7">The sequence shown here is derived from an EMBL/GenBank/DDBJ whole genome shotgun (WGS) entry which is preliminary data.</text>
</comment>
<dbReference type="GO" id="GO:0005634">
    <property type="term" value="C:nucleus"/>
    <property type="evidence" value="ECO:0007669"/>
    <property type="project" value="UniProtKB-SubCell"/>
</dbReference>
<sequence>MQDSVPANPSGVIYCRLGRALLQPSTRRLSWPHAGDGRRAIVGKSPAVGQRPRDPPVDLDHMVHVSQRDIEMHYHFASSAAGTMPLLDIPLAWNPTALDVGSQELLPYFQHTAYKALAAFGHDPVELGGTLIRAALSSNSPLSTAVLQSLLAFSALHRHGVCPQAVELKISALKSIGEAPVGENLSAAEAVQHVAAGMLLCSWEVHQSSCTSGEWRCYVRGVKGIMQISGLGKEQQDNDVSTLLDWVYYHDVHARFCLRHWRRAAREKSPSPPPVNAVSQAPPPALTLIELLSELCDAVDPQGPAMTDEHIEYLRILDWRIRSTTVPPSAHDTANTPLVTELYKHAMLVYLNRATNNILNQGARTKEVIEKSFATFVQLGSCDRQFPVFILGCEARTDAQRAIVLDLISRTEKGVSSRSFNHVRILVQAIWAQDDLAAVEIGYWDKLSYVISCCGIMPTFV</sequence>
<evidence type="ECO:0000256" key="6">
    <source>
        <dbReference type="ARBA" id="ARBA00023242"/>
    </source>
</evidence>
<dbReference type="Pfam" id="PF11951">
    <property type="entry name" value="Fungal_trans_2"/>
    <property type="match status" value="1"/>
</dbReference>
<dbReference type="Proteomes" id="UP001285441">
    <property type="component" value="Unassembled WGS sequence"/>
</dbReference>
<evidence type="ECO:0000313" key="7">
    <source>
        <dbReference type="EMBL" id="KAK3374751.1"/>
    </source>
</evidence>
<dbReference type="PANTHER" id="PTHR37534:SF39">
    <property type="entry name" value="TRANSCRIPTION FACTOR DOMAIN-CONTAINING PROTEIN"/>
    <property type="match status" value="1"/>
</dbReference>